<dbReference type="InterPro" id="IPR050463">
    <property type="entry name" value="Gfo/Idh/MocA_oxidrdct_glycsds"/>
</dbReference>
<dbReference type="Gene3D" id="3.30.360.10">
    <property type="entry name" value="Dihydrodipicolinate Reductase, domain 2"/>
    <property type="match status" value="1"/>
</dbReference>
<keyword evidence="1" id="KW-0560">Oxidoreductase</keyword>
<evidence type="ECO:0000313" key="5">
    <source>
        <dbReference type="Proteomes" id="UP001430306"/>
    </source>
</evidence>
<reference evidence="4" key="1">
    <citation type="submission" date="2021-11" db="EMBL/GenBank/DDBJ databases">
        <title>Genome sequence.</title>
        <authorList>
            <person name="Sun Q."/>
        </authorList>
    </citation>
    <scope>NUCLEOTIDE SEQUENCE</scope>
    <source>
        <strain evidence="4">JC740</strain>
    </source>
</reference>
<dbReference type="PANTHER" id="PTHR43818:SF11">
    <property type="entry name" value="BCDNA.GH03377"/>
    <property type="match status" value="1"/>
</dbReference>
<comment type="caution">
    <text evidence="4">The sequence shown here is derived from an EMBL/GenBank/DDBJ whole genome shotgun (WGS) entry which is preliminary data.</text>
</comment>
<proteinExistence type="predicted"/>
<dbReference type="PANTHER" id="PTHR43818">
    <property type="entry name" value="BCDNA.GH03377"/>
    <property type="match status" value="1"/>
</dbReference>
<dbReference type="SUPFAM" id="SSF51735">
    <property type="entry name" value="NAD(P)-binding Rossmann-fold domains"/>
    <property type="match status" value="1"/>
</dbReference>
<evidence type="ECO:0000259" key="2">
    <source>
        <dbReference type="Pfam" id="PF01408"/>
    </source>
</evidence>
<gene>
    <name evidence="4" type="ORF">LOC71_21045</name>
</gene>
<keyword evidence="5" id="KW-1185">Reference proteome</keyword>
<dbReference type="Proteomes" id="UP001430306">
    <property type="component" value="Unassembled WGS sequence"/>
</dbReference>
<accession>A0ABS8NN13</accession>
<dbReference type="EMBL" id="JAJKFW010000060">
    <property type="protein sequence ID" value="MCC9644769.1"/>
    <property type="molecule type" value="Genomic_DNA"/>
</dbReference>
<dbReference type="InterPro" id="IPR055170">
    <property type="entry name" value="GFO_IDH_MocA-like_dom"/>
</dbReference>
<protein>
    <submittedName>
        <fullName evidence="4">Gfo/Idh/MocA family oxidoreductase</fullName>
    </submittedName>
</protein>
<sequence length="358" mass="39851">MTKRWRIAGINFSHMHMGDLLRQVSEHPDADLVGVCDQNRDSMQPTIDALGLAEDIVFTDEQVCLTQTQPDFVVLCPPTGEHAEWVERVAPFDCHVLVEKPFAATLADADRMIEAMRVTGKQLMINWPSRWQASHYNTWKLIQDGLIGDVLEVHHYGGNRGPLYHGADKVEFEPTPEQKQNSWWYKLDAGGGSLRDYLGYGATMGTWFNGGKKPIDVTCVTTSTPGLEVDEHSITVARYSDGMSKFETRWGTFTDPWVHQPQPACGYVIRGTHGTIRSDDYAEALTVQTLECPEGYSHPVSPLPTGLSNGIEYAIAKFNANEPIEGPLSPEVARIGQQIIETAIRSSVENRTVPLVEK</sequence>
<evidence type="ECO:0000313" key="4">
    <source>
        <dbReference type="EMBL" id="MCC9644769.1"/>
    </source>
</evidence>
<name>A0ABS8NN13_9BACT</name>
<dbReference type="Pfam" id="PF01408">
    <property type="entry name" value="GFO_IDH_MocA"/>
    <property type="match status" value="1"/>
</dbReference>
<organism evidence="4 5">
    <name type="scientific">Rhodopirellula halodulae</name>
    <dbReference type="NCBI Taxonomy" id="2894198"/>
    <lineage>
        <taxon>Bacteria</taxon>
        <taxon>Pseudomonadati</taxon>
        <taxon>Planctomycetota</taxon>
        <taxon>Planctomycetia</taxon>
        <taxon>Pirellulales</taxon>
        <taxon>Pirellulaceae</taxon>
        <taxon>Rhodopirellula</taxon>
    </lineage>
</organism>
<dbReference type="InterPro" id="IPR036291">
    <property type="entry name" value="NAD(P)-bd_dom_sf"/>
</dbReference>
<dbReference type="InterPro" id="IPR000683">
    <property type="entry name" value="Gfo/Idh/MocA-like_OxRdtase_N"/>
</dbReference>
<feature type="domain" description="GFO/IDH/MocA-like oxidoreductase" evidence="3">
    <location>
        <begin position="140"/>
        <end position="277"/>
    </location>
</feature>
<feature type="domain" description="Gfo/Idh/MocA-like oxidoreductase N-terminal" evidence="2">
    <location>
        <begin position="7"/>
        <end position="126"/>
    </location>
</feature>
<dbReference type="Pfam" id="PF22725">
    <property type="entry name" value="GFO_IDH_MocA_C3"/>
    <property type="match status" value="1"/>
</dbReference>
<evidence type="ECO:0000256" key="1">
    <source>
        <dbReference type="ARBA" id="ARBA00023002"/>
    </source>
</evidence>
<dbReference type="Gene3D" id="3.40.50.720">
    <property type="entry name" value="NAD(P)-binding Rossmann-like Domain"/>
    <property type="match status" value="1"/>
</dbReference>
<evidence type="ECO:0000259" key="3">
    <source>
        <dbReference type="Pfam" id="PF22725"/>
    </source>
</evidence>
<dbReference type="SUPFAM" id="SSF55347">
    <property type="entry name" value="Glyceraldehyde-3-phosphate dehydrogenase-like, C-terminal domain"/>
    <property type="match status" value="1"/>
</dbReference>